<evidence type="ECO:0000313" key="10">
    <source>
        <dbReference type="EMBL" id="RTE71091.1"/>
    </source>
</evidence>
<dbReference type="InterPro" id="IPR013087">
    <property type="entry name" value="Znf_C2H2_type"/>
</dbReference>
<dbReference type="GO" id="GO:0005634">
    <property type="term" value="C:nucleus"/>
    <property type="evidence" value="ECO:0007669"/>
    <property type="project" value="UniProtKB-SubCell"/>
</dbReference>
<proteinExistence type="predicted"/>
<dbReference type="PANTHER" id="PTHR24406">
    <property type="entry name" value="TRANSCRIPTIONAL REPRESSOR CTCFL-RELATED"/>
    <property type="match status" value="1"/>
</dbReference>
<keyword evidence="3" id="KW-0677">Repeat</keyword>
<dbReference type="EMBL" id="MIKF01000398">
    <property type="protein sequence ID" value="RTE71091.1"/>
    <property type="molecule type" value="Genomic_DNA"/>
</dbReference>
<dbReference type="Proteomes" id="UP000287124">
    <property type="component" value="Unassembled WGS sequence"/>
</dbReference>
<dbReference type="FunFam" id="3.30.160.60:FF:000446">
    <property type="entry name" value="Zinc finger protein"/>
    <property type="match status" value="1"/>
</dbReference>
<evidence type="ECO:0000313" key="11">
    <source>
        <dbReference type="Proteomes" id="UP000287124"/>
    </source>
</evidence>
<keyword evidence="5" id="KW-0862">Zinc</keyword>
<evidence type="ECO:0000256" key="4">
    <source>
        <dbReference type="ARBA" id="ARBA00022771"/>
    </source>
</evidence>
<feature type="domain" description="C2H2-type" evidence="9">
    <location>
        <begin position="58"/>
        <end position="86"/>
    </location>
</feature>
<protein>
    <recommendedName>
        <fullName evidence="9">C2H2-type domain-containing protein</fullName>
    </recommendedName>
</protein>
<dbReference type="AlphaFoldDB" id="A0A430L5S4"/>
<keyword evidence="4 7" id="KW-0863">Zinc-finger</keyword>
<evidence type="ECO:0000256" key="6">
    <source>
        <dbReference type="ARBA" id="ARBA00023242"/>
    </source>
</evidence>
<dbReference type="PROSITE" id="PS00028">
    <property type="entry name" value="ZINC_FINGER_C2H2_1"/>
    <property type="match status" value="1"/>
</dbReference>
<evidence type="ECO:0000259" key="9">
    <source>
        <dbReference type="PROSITE" id="PS50157"/>
    </source>
</evidence>
<keyword evidence="11" id="KW-1185">Reference proteome</keyword>
<organism evidence="10 11">
    <name type="scientific">Fusarium euwallaceae</name>
    <dbReference type="NCBI Taxonomy" id="1147111"/>
    <lineage>
        <taxon>Eukaryota</taxon>
        <taxon>Fungi</taxon>
        <taxon>Dikarya</taxon>
        <taxon>Ascomycota</taxon>
        <taxon>Pezizomycotina</taxon>
        <taxon>Sordariomycetes</taxon>
        <taxon>Hypocreomycetidae</taxon>
        <taxon>Hypocreales</taxon>
        <taxon>Nectriaceae</taxon>
        <taxon>Fusarium</taxon>
        <taxon>Fusarium solani species complex</taxon>
    </lineage>
</organism>
<keyword evidence="2" id="KW-0479">Metal-binding</keyword>
<comment type="subcellular location">
    <subcellularLocation>
        <location evidence="1">Nucleus</location>
    </subcellularLocation>
</comment>
<dbReference type="Gene3D" id="3.30.160.60">
    <property type="entry name" value="Classic Zinc Finger"/>
    <property type="match status" value="1"/>
</dbReference>
<dbReference type="PROSITE" id="PS50157">
    <property type="entry name" value="ZINC_FINGER_C2H2_2"/>
    <property type="match status" value="1"/>
</dbReference>
<evidence type="ECO:0000256" key="5">
    <source>
        <dbReference type="ARBA" id="ARBA00022833"/>
    </source>
</evidence>
<gene>
    <name evidence="10" type="ORF">BHE90_014503</name>
</gene>
<evidence type="ECO:0000256" key="8">
    <source>
        <dbReference type="SAM" id="MobiDB-lite"/>
    </source>
</evidence>
<dbReference type="SUPFAM" id="SSF57667">
    <property type="entry name" value="beta-beta-alpha zinc fingers"/>
    <property type="match status" value="1"/>
</dbReference>
<sequence>MPSSEPKFCPFCNKAINATTIYRHKRNCVQCPDCGDWVTTRTLPTHLKKCTGRGNSVFTCEQCQKTFINKSDLRRHERAPHSTCQHCGSGFLVSVLQSHVKSCPNLPQPQGSLLSTVTSAQTPVTPSTPTAPVESAPPIDDTVLDPASLDRISLQRDQSQLPSQAIASYIYKAKQAIQSAENLFQAPPVEQSRPDSRTRVEFEQALDMLGKVSVGHPMSATEAFDMGPVQGPTDNFILCSSPEARDILSRGPPTLPILVIGDAGKQRCAIDDFAKRLGAGKTLDVHDFADDPEIQGRIPKNLLAQEALQLFDSRRDGKGDPINLLNMSRKIDNVVPDCLANLFDYRLIESIEEDNGKSVIKESFGDLNDCASFQLLATKGAIHLPHIDHHGVYTTTFNEEGDKLWLMWPGLGLQGLSQWRQASQIPDGGVAIHIPQGWTLIQPPSTLHAPLTTQDCLMTGTMHWHSTLLLDILKQTKLEVQDPGLTNEPMAHQFTKKMKAILDLWEKDNPAYTWPPREQLAECHEILEAVASRWLQMP</sequence>
<keyword evidence="6" id="KW-0539">Nucleus</keyword>
<evidence type="ECO:0000256" key="2">
    <source>
        <dbReference type="ARBA" id="ARBA00022723"/>
    </source>
</evidence>
<evidence type="ECO:0000256" key="1">
    <source>
        <dbReference type="ARBA" id="ARBA00004123"/>
    </source>
</evidence>
<reference evidence="10 11" key="1">
    <citation type="submission" date="2017-06" db="EMBL/GenBank/DDBJ databases">
        <title>Comparative genomic analysis of Ambrosia Fusariam Clade fungi.</title>
        <authorList>
            <person name="Stajich J.E."/>
            <person name="Carrillo J."/>
            <person name="Kijimoto T."/>
            <person name="Eskalen A."/>
            <person name="O'Donnell K."/>
            <person name="Kasson M."/>
        </authorList>
    </citation>
    <scope>NUCLEOTIDE SEQUENCE [LARGE SCALE GENOMIC DNA]</scope>
    <source>
        <strain evidence="10 11">UCR1854</strain>
    </source>
</reference>
<accession>A0A430L5S4</accession>
<comment type="caution">
    <text evidence="10">The sequence shown here is derived from an EMBL/GenBank/DDBJ whole genome shotgun (WGS) entry which is preliminary data.</text>
</comment>
<name>A0A430L5S4_9HYPO</name>
<evidence type="ECO:0000256" key="7">
    <source>
        <dbReference type="PROSITE-ProRule" id="PRU00042"/>
    </source>
</evidence>
<feature type="region of interest" description="Disordered" evidence="8">
    <location>
        <begin position="120"/>
        <end position="139"/>
    </location>
</feature>
<dbReference type="InterPro" id="IPR050888">
    <property type="entry name" value="ZnF_C2H2-type_TF"/>
</dbReference>
<dbReference type="GO" id="GO:0008270">
    <property type="term" value="F:zinc ion binding"/>
    <property type="evidence" value="ECO:0007669"/>
    <property type="project" value="UniProtKB-KW"/>
</dbReference>
<dbReference type="InterPro" id="IPR036236">
    <property type="entry name" value="Znf_C2H2_sf"/>
</dbReference>
<evidence type="ECO:0000256" key="3">
    <source>
        <dbReference type="ARBA" id="ARBA00022737"/>
    </source>
</evidence>
<feature type="compositionally biased region" description="Low complexity" evidence="8">
    <location>
        <begin position="120"/>
        <end position="138"/>
    </location>
</feature>